<dbReference type="Proteomes" id="UP000034036">
    <property type="component" value="Unassembled WGS sequence"/>
</dbReference>
<dbReference type="InterPro" id="IPR051162">
    <property type="entry name" value="T4SS_component"/>
</dbReference>
<name>A0A0G0ZIE1_9BACT</name>
<dbReference type="Gene3D" id="3.40.50.300">
    <property type="entry name" value="P-loop containing nucleotide triphosphate hydrolases"/>
    <property type="match status" value="2"/>
</dbReference>
<dbReference type="PANTHER" id="PTHR30121:SF6">
    <property type="entry name" value="SLR6007 PROTEIN"/>
    <property type="match status" value="1"/>
</dbReference>
<feature type="domain" description="Helicase HerA central" evidence="2">
    <location>
        <begin position="385"/>
        <end position="476"/>
    </location>
</feature>
<reference evidence="4 5" key="1">
    <citation type="journal article" date="2015" name="Nature">
        <title>rRNA introns, odd ribosomes, and small enigmatic genomes across a large radiation of phyla.</title>
        <authorList>
            <person name="Brown C.T."/>
            <person name="Hug L.A."/>
            <person name="Thomas B.C."/>
            <person name="Sharon I."/>
            <person name="Castelle C.J."/>
            <person name="Singh A."/>
            <person name="Wilkins M.J."/>
            <person name="Williams K.H."/>
            <person name="Banfield J.F."/>
        </authorList>
    </citation>
    <scope>NUCLEOTIDE SEQUENCE [LARGE SCALE GENOMIC DNA]</scope>
</reference>
<evidence type="ECO:0000313" key="5">
    <source>
        <dbReference type="Proteomes" id="UP000034036"/>
    </source>
</evidence>
<keyword evidence="1" id="KW-1133">Transmembrane helix</keyword>
<keyword evidence="1" id="KW-0472">Membrane</keyword>
<dbReference type="STRING" id="1618659.UV11_C0009G0013"/>
<dbReference type="AlphaFoldDB" id="A0A0G0ZIE1"/>
<dbReference type="Pfam" id="PF01935">
    <property type="entry name" value="DUF87"/>
    <property type="match status" value="1"/>
</dbReference>
<evidence type="ECO:0000259" key="3">
    <source>
        <dbReference type="Pfam" id="PF26449"/>
    </source>
</evidence>
<sequence>MSPEYVFLGIISALLFGIIFFVWYSRYKKINNIGSGFGLQLFLISIPESKKTGENPTEALKNFISEMEKFISGLSGLKAGSFRKAFWGAPVFTFEIAAHNTGNEIFFYVSFPRKLANLLQNQLHGAFPDAKIEAVHDYNIFNPIGASIAASVTLEANPHLPIKTYQKFSGDPLETITSAFSKLHEYGEGAALQIVLRPRPGGTKKEAHQLIEKLKEGKTRKDLFDRKGNFEIAGDIFKNPKQKKPEAAAKPHDEEAVKMLEEKSSKIIFDANIRVLSSAATSEDAERILNELEAIFLQYANPGGNSFKVKELSGWALKSAIENFSFRIFDDKYAVPLSIEEIASIYHFPFSKKAAPQVRTLKSREAPPPVNAPKEGIILGRSFFRGESSDIRIDKDDRRRHFYIIGQTGTGKSVLMQNMIAQDIRNGEGVAVIDPHGELIEKVLGLIPKERAEDVIYFDPGDTAYPMGLNMLEFDPARPEQRSLIVNELLEIFNKLYNMSVAGGPAFEQYFRNATMLVMEDPQSGNTLLEVVRVFADKAFREYKLSKSKNIIVNTFWRQIAEKATGEQSLQNYGPYVTNKFDTFLSNEIMRPIIAQEKSAFNVRDVMDQKKILLLNLSKGRLGDLNSSLLGLIMVGKILMAALSRVDVDESKRPDFYLYIDEFQNVTTKSIATILSEARKYKLDMVITHQFIGQLEDDIKKAVFGNVGSLCSFRIGSDDGEYMEKQFEPVFASQDLLNIDNFNAYLKLLIGGQTSKPFNFKTIPPEKGNTEVANYIKQLSRQRYGRPREEVEEEIRMRHEGIEKKTDEVLVSKHV</sequence>
<feature type="transmembrane region" description="Helical" evidence="1">
    <location>
        <begin position="6"/>
        <end position="24"/>
    </location>
</feature>
<dbReference type="SUPFAM" id="SSF52540">
    <property type="entry name" value="P-loop containing nucleoside triphosphate hydrolases"/>
    <property type="match status" value="1"/>
</dbReference>
<proteinExistence type="predicted"/>
<evidence type="ECO:0000313" key="4">
    <source>
        <dbReference type="EMBL" id="KKS48449.1"/>
    </source>
</evidence>
<feature type="domain" description="DUF8128" evidence="3">
    <location>
        <begin position="62"/>
        <end position="357"/>
    </location>
</feature>
<accession>A0A0G0ZIE1</accession>
<gene>
    <name evidence="4" type="ORF">UV11_C0009G0013</name>
</gene>
<organism evidence="4 5">
    <name type="scientific">Candidatus Giovannonibacteria bacterium GW2011_GWF2_42_19</name>
    <dbReference type="NCBI Taxonomy" id="1618659"/>
    <lineage>
        <taxon>Bacteria</taxon>
        <taxon>Candidatus Giovannoniibacteriota</taxon>
    </lineage>
</organism>
<dbReference type="InterPro" id="IPR058441">
    <property type="entry name" value="DUF8128"/>
</dbReference>
<dbReference type="PANTHER" id="PTHR30121">
    <property type="entry name" value="UNCHARACTERIZED PROTEIN YJGR-RELATED"/>
    <property type="match status" value="1"/>
</dbReference>
<dbReference type="Pfam" id="PF26449">
    <property type="entry name" value="DUF8128"/>
    <property type="match status" value="1"/>
</dbReference>
<dbReference type="EMBL" id="LCDF01000009">
    <property type="protein sequence ID" value="KKS48449.1"/>
    <property type="molecule type" value="Genomic_DNA"/>
</dbReference>
<evidence type="ECO:0000259" key="2">
    <source>
        <dbReference type="Pfam" id="PF01935"/>
    </source>
</evidence>
<keyword evidence="1" id="KW-0812">Transmembrane</keyword>
<dbReference type="InterPro" id="IPR027417">
    <property type="entry name" value="P-loop_NTPase"/>
</dbReference>
<dbReference type="InterPro" id="IPR002789">
    <property type="entry name" value="HerA_central"/>
</dbReference>
<comment type="caution">
    <text evidence="4">The sequence shown here is derived from an EMBL/GenBank/DDBJ whole genome shotgun (WGS) entry which is preliminary data.</text>
</comment>
<protein>
    <submittedName>
        <fullName evidence="4">Uncharacterized protein</fullName>
    </submittedName>
</protein>
<evidence type="ECO:0000256" key="1">
    <source>
        <dbReference type="SAM" id="Phobius"/>
    </source>
</evidence>